<sequence length="514" mass="56004">MASPSSSASHPPPPPPVLRRPRFRLFTTLPDRQQEEEDEAKKNQHQQQEERPEEAATATYEHLPTPLRPATPPATSGAAPKRTRHAGGAVKHVVSYNKCRPSTREKISVVPLDVTCGGGHGRSQTSSSDASPANNGVLKSFFSALTWRSPHPSCSSPSAARPYVAVGEEEWRLAATELSRRLIHATRKRDEALAETSRLKYSVADLERKLAGLESYCRDLKSNLDHCNHKNYHRPVAAPVGSGEFPLEPFLRAVSDSRSAIRHLSHSLVAQMSRDGDPPKAHGRLLQLIQQEGRRTLSGGGGSDLLFHVEALLSRTFYEDFELAGFHRIGSDGVLDPRARAEANMAGYAALRGLSWDDVLSRGTRHYSEGFSRFCDRKMGEVAASALGGGWCGAWPEPLLRAFFEAAKGVWLVHLLAWSAHPPVPVFRVDKGAPFDAGYMDEVAPTTGKGRPPAPVAVRMMLAPGFYALGGVVKCRVLCMHSGSKGNQIGSAKARVDHGHSDGSINEMRTHRKA</sequence>
<evidence type="ECO:0008006" key="5">
    <source>
        <dbReference type="Google" id="ProtNLM"/>
    </source>
</evidence>
<feature type="region of interest" description="Disordered" evidence="2">
    <location>
        <begin position="1"/>
        <end position="89"/>
    </location>
</feature>
<accession>A0A843WU35</accession>
<dbReference type="EMBL" id="NMUH01004201">
    <property type="protein sequence ID" value="MQM08761.1"/>
    <property type="molecule type" value="Genomic_DNA"/>
</dbReference>
<dbReference type="PANTHER" id="PTHR31029:SF4">
    <property type="entry name" value="CYCLIN-DEPENDENT KINASE-LIKE PROTEIN"/>
    <property type="match status" value="1"/>
</dbReference>
<dbReference type="PANTHER" id="PTHR31029">
    <property type="entry name" value="CYCLIN-DEPENDENT KINASE-LIKE PROTEIN"/>
    <property type="match status" value="1"/>
</dbReference>
<evidence type="ECO:0000256" key="1">
    <source>
        <dbReference type="SAM" id="Coils"/>
    </source>
</evidence>
<proteinExistence type="predicted"/>
<dbReference type="InterPro" id="IPR042316">
    <property type="entry name" value="IRKI-like"/>
</dbReference>
<feature type="coiled-coil region" evidence="1">
    <location>
        <begin position="175"/>
        <end position="223"/>
    </location>
</feature>
<evidence type="ECO:0000313" key="4">
    <source>
        <dbReference type="Proteomes" id="UP000652761"/>
    </source>
</evidence>
<gene>
    <name evidence="3" type="ORF">Taro_041617</name>
</gene>
<keyword evidence="1" id="KW-0175">Coiled coil</keyword>
<feature type="compositionally biased region" description="Basic and acidic residues" evidence="2">
    <location>
        <begin position="39"/>
        <end position="54"/>
    </location>
</feature>
<reference evidence="3" key="1">
    <citation type="submission" date="2017-07" db="EMBL/GenBank/DDBJ databases">
        <title>Taro Niue Genome Assembly and Annotation.</title>
        <authorList>
            <person name="Atibalentja N."/>
            <person name="Keating K."/>
            <person name="Fields C.J."/>
        </authorList>
    </citation>
    <scope>NUCLEOTIDE SEQUENCE</scope>
    <source>
        <strain evidence="3">Niue_2</strain>
        <tissue evidence="3">Leaf</tissue>
    </source>
</reference>
<dbReference type="OrthoDB" id="785851at2759"/>
<protein>
    <recommendedName>
        <fullName evidence="5">IRK-interacting protein</fullName>
    </recommendedName>
</protein>
<evidence type="ECO:0000256" key="2">
    <source>
        <dbReference type="SAM" id="MobiDB-lite"/>
    </source>
</evidence>
<evidence type="ECO:0000313" key="3">
    <source>
        <dbReference type="EMBL" id="MQM08761.1"/>
    </source>
</evidence>
<organism evidence="3 4">
    <name type="scientific">Colocasia esculenta</name>
    <name type="common">Wild taro</name>
    <name type="synonym">Arum esculentum</name>
    <dbReference type="NCBI Taxonomy" id="4460"/>
    <lineage>
        <taxon>Eukaryota</taxon>
        <taxon>Viridiplantae</taxon>
        <taxon>Streptophyta</taxon>
        <taxon>Embryophyta</taxon>
        <taxon>Tracheophyta</taxon>
        <taxon>Spermatophyta</taxon>
        <taxon>Magnoliopsida</taxon>
        <taxon>Liliopsida</taxon>
        <taxon>Araceae</taxon>
        <taxon>Aroideae</taxon>
        <taxon>Colocasieae</taxon>
        <taxon>Colocasia</taxon>
    </lineage>
</organism>
<feature type="region of interest" description="Disordered" evidence="2">
    <location>
        <begin position="489"/>
        <end position="514"/>
    </location>
</feature>
<name>A0A843WU35_COLES</name>
<keyword evidence="4" id="KW-1185">Reference proteome</keyword>
<comment type="caution">
    <text evidence="3">The sequence shown here is derived from an EMBL/GenBank/DDBJ whole genome shotgun (WGS) entry which is preliminary data.</text>
</comment>
<dbReference type="AlphaFoldDB" id="A0A843WU35"/>
<dbReference type="Proteomes" id="UP000652761">
    <property type="component" value="Unassembled WGS sequence"/>
</dbReference>